<organism evidence="1 2">
    <name type="scientific">Dentiscutata erythropus</name>
    <dbReference type="NCBI Taxonomy" id="1348616"/>
    <lineage>
        <taxon>Eukaryota</taxon>
        <taxon>Fungi</taxon>
        <taxon>Fungi incertae sedis</taxon>
        <taxon>Mucoromycota</taxon>
        <taxon>Glomeromycotina</taxon>
        <taxon>Glomeromycetes</taxon>
        <taxon>Diversisporales</taxon>
        <taxon>Gigasporaceae</taxon>
        <taxon>Dentiscutata</taxon>
    </lineage>
</organism>
<gene>
    <name evidence="1" type="ORF">DERYTH_LOCUS5985</name>
</gene>
<comment type="caution">
    <text evidence="1">The sequence shown here is derived from an EMBL/GenBank/DDBJ whole genome shotgun (WGS) entry which is preliminary data.</text>
</comment>
<evidence type="ECO:0000313" key="1">
    <source>
        <dbReference type="EMBL" id="CAG8566350.1"/>
    </source>
</evidence>
<protein>
    <submittedName>
        <fullName evidence="1">13278_t:CDS:1</fullName>
    </submittedName>
</protein>
<keyword evidence="2" id="KW-1185">Reference proteome</keyword>
<feature type="non-terminal residue" evidence="1">
    <location>
        <position position="1"/>
    </location>
</feature>
<reference evidence="1" key="1">
    <citation type="submission" date="2021-06" db="EMBL/GenBank/DDBJ databases">
        <authorList>
            <person name="Kallberg Y."/>
            <person name="Tangrot J."/>
            <person name="Rosling A."/>
        </authorList>
    </citation>
    <scope>NUCLEOTIDE SEQUENCE</scope>
    <source>
        <strain evidence="1">MA453B</strain>
    </source>
</reference>
<dbReference type="AlphaFoldDB" id="A0A9N9BHU6"/>
<dbReference type="EMBL" id="CAJVPY010002607">
    <property type="protein sequence ID" value="CAG8566350.1"/>
    <property type="molecule type" value="Genomic_DNA"/>
</dbReference>
<evidence type="ECO:0000313" key="2">
    <source>
        <dbReference type="Proteomes" id="UP000789405"/>
    </source>
</evidence>
<name>A0A9N9BHU6_9GLOM</name>
<accession>A0A9N9BHU6</accession>
<sequence>INKKPEPCNDKHTDDTTQALELLGQFILNLAASDKTGKKKRIINIS</sequence>
<dbReference type="Proteomes" id="UP000789405">
    <property type="component" value="Unassembled WGS sequence"/>
</dbReference>
<dbReference type="OrthoDB" id="2442935at2759"/>
<proteinExistence type="predicted"/>